<dbReference type="InterPro" id="IPR007492">
    <property type="entry name" value="LytTR_DNA-bd_dom"/>
</dbReference>
<dbReference type="EMBL" id="CP002869">
    <property type="protein sequence ID" value="AEI40096.1"/>
    <property type="molecule type" value="Genomic_DNA"/>
</dbReference>
<dbReference type="InterPro" id="IPR029787">
    <property type="entry name" value="Nucleotide_cyclase"/>
</dbReference>
<dbReference type="FunFam" id="3.30.70.270:FF:000001">
    <property type="entry name" value="Diguanylate cyclase domain protein"/>
    <property type="match status" value="1"/>
</dbReference>
<gene>
    <name evidence="3" type="ordered locus">KNP414_01532</name>
</gene>
<dbReference type="FunFam" id="3.20.20.450:FF:000001">
    <property type="entry name" value="Cyclic di-GMP phosphodiesterase yahA"/>
    <property type="match status" value="1"/>
</dbReference>
<feature type="domain" description="GGDEF" evidence="2">
    <location>
        <begin position="206"/>
        <end position="339"/>
    </location>
</feature>
<accession>F8FNI4</accession>
<dbReference type="PATRIC" id="fig|1036673.3.peg.1354"/>
<dbReference type="Proteomes" id="UP000006620">
    <property type="component" value="Chromosome"/>
</dbReference>
<evidence type="ECO:0000313" key="3">
    <source>
        <dbReference type="EMBL" id="AEI40096.1"/>
    </source>
</evidence>
<organism evidence="3 4">
    <name type="scientific">Paenibacillus mucilaginosus (strain KNP414)</name>
    <dbReference type="NCBI Taxonomy" id="1036673"/>
    <lineage>
        <taxon>Bacteria</taxon>
        <taxon>Bacillati</taxon>
        <taxon>Bacillota</taxon>
        <taxon>Bacilli</taxon>
        <taxon>Bacillales</taxon>
        <taxon>Paenibacillaceae</taxon>
        <taxon>Paenibacillus</taxon>
    </lineage>
</organism>
<dbReference type="KEGG" id="pms:KNP414_01532"/>
<dbReference type="SMART" id="SM00267">
    <property type="entry name" value="GGDEF"/>
    <property type="match status" value="1"/>
</dbReference>
<reference evidence="3 4" key="2">
    <citation type="journal article" date="2013" name="Genome Announc.">
        <title>Genome Sequence of Growth-Improving Paenibacillus mucilaginosus Strain KNP414.</title>
        <authorList>
            <person name="Lu J.J."/>
            <person name="Wang J.F."/>
            <person name="Hu X.F."/>
        </authorList>
    </citation>
    <scope>NUCLEOTIDE SEQUENCE [LARGE SCALE GENOMIC DNA]</scope>
    <source>
        <strain evidence="3 4">KNP414</strain>
    </source>
</reference>
<dbReference type="HOGENOM" id="CLU_000445_70_50_9"/>
<dbReference type="Gene3D" id="3.20.20.450">
    <property type="entry name" value="EAL domain"/>
    <property type="match status" value="1"/>
</dbReference>
<dbReference type="PANTHER" id="PTHR44757">
    <property type="entry name" value="DIGUANYLATE CYCLASE DGCP"/>
    <property type="match status" value="1"/>
</dbReference>
<dbReference type="InterPro" id="IPR035919">
    <property type="entry name" value="EAL_sf"/>
</dbReference>
<dbReference type="NCBIfam" id="TIGR00254">
    <property type="entry name" value="GGDEF"/>
    <property type="match status" value="1"/>
</dbReference>
<dbReference type="SMART" id="SM00052">
    <property type="entry name" value="EAL"/>
    <property type="match status" value="1"/>
</dbReference>
<evidence type="ECO:0000313" key="4">
    <source>
        <dbReference type="Proteomes" id="UP000006620"/>
    </source>
</evidence>
<evidence type="ECO:0000259" key="2">
    <source>
        <dbReference type="PROSITE" id="PS50887"/>
    </source>
</evidence>
<dbReference type="GO" id="GO:0003677">
    <property type="term" value="F:DNA binding"/>
    <property type="evidence" value="ECO:0007669"/>
    <property type="project" value="InterPro"/>
</dbReference>
<sequence length="607" mass="69407">MELNEMQKIPVTRDGKRGSEVLIIDASDVVKIDRIREREMIVHTQEESFYLDFSFDNLEEWLFEDGFRMLDSANIVNMNHVEEYDFRKGLVYLNSAGSKKPKTASAARIHKEHVENAVQLIKSADSSIPGHNPELTEELFSRIISETNDYHLLRSYATIRAVNERKRAEEKIQHMAYHDALTDLPNRLMFDEKLGRCFQEAERNGSMMAVMFFDLDRFKVINDTLGHHVGDQLLRLLARKLRHYVSDKDVVARFGGDEFIILLTNMAHADEAAQFAKGIPDLLKDPFVIEGHELFVTASIGISMYPSDGKEVDTLLKNADIAMYRSKEKGGNAFQYYHPDMNKRSLHRLNLEIHLRKALERGEFQVHYQPIVDLRNGSVYGMESLVRWQHPEWGVVSPGEFIPLAEETGLIVPIGNWVLLESCRQNRRWQQLGYPPLVVSVNISAIQFNQMNFVQIVTDALKESGLAPDRLCLEITENIAMNNVPHIIETMQKLKALGVGISIDDFGTGYSSLSYLKRFRVQTLKIDQSFIRDVTLDEDNAAIVTALIAMSHRLKIKSLAEGVETQEQLDFLVAQGCDKIQGYLFSKPIPADAFETMIKENRQLYMH</sequence>
<dbReference type="InterPro" id="IPR043128">
    <property type="entry name" value="Rev_trsase/Diguanyl_cyclase"/>
</dbReference>
<proteinExistence type="predicted"/>
<dbReference type="PROSITE" id="PS50883">
    <property type="entry name" value="EAL"/>
    <property type="match status" value="1"/>
</dbReference>
<dbReference type="InterPro" id="IPR000160">
    <property type="entry name" value="GGDEF_dom"/>
</dbReference>
<dbReference type="Gene3D" id="3.30.70.270">
    <property type="match status" value="1"/>
</dbReference>
<dbReference type="Gene3D" id="2.40.50.1020">
    <property type="entry name" value="LytTr DNA-binding domain"/>
    <property type="match status" value="1"/>
</dbReference>
<protein>
    <submittedName>
        <fullName evidence="3">Sensory box/GGDEF family protein</fullName>
    </submittedName>
</protein>
<dbReference type="PANTHER" id="PTHR44757:SF2">
    <property type="entry name" value="BIOFILM ARCHITECTURE MAINTENANCE PROTEIN MBAA"/>
    <property type="match status" value="1"/>
</dbReference>
<dbReference type="SUPFAM" id="SSF55073">
    <property type="entry name" value="Nucleotide cyclase"/>
    <property type="match status" value="1"/>
</dbReference>
<dbReference type="Pfam" id="PF00563">
    <property type="entry name" value="EAL"/>
    <property type="match status" value="1"/>
</dbReference>
<feature type="domain" description="EAL" evidence="1">
    <location>
        <begin position="348"/>
        <end position="602"/>
    </location>
</feature>
<dbReference type="InterPro" id="IPR052155">
    <property type="entry name" value="Biofilm_reg_signaling"/>
</dbReference>
<dbReference type="CDD" id="cd01949">
    <property type="entry name" value="GGDEF"/>
    <property type="match status" value="1"/>
</dbReference>
<dbReference type="InterPro" id="IPR001633">
    <property type="entry name" value="EAL_dom"/>
</dbReference>
<dbReference type="CDD" id="cd01948">
    <property type="entry name" value="EAL"/>
    <property type="match status" value="1"/>
</dbReference>
<reference evidence="4" key="1">
    <citation type="submission" date="2011-06" db="EMBL/GenBank/DDBJ databases">
        <title>Complete genome sequence of Paenibacillus mucilaginosus KNP414.</title>
        <authorList>
            <person name="Wang J."/>
            <person name="Hu S."/>
            <person name="Hu X."/>
            <person name="Zhang B."/>
            <person name="Dong D."/>
            <person name="Zhang S."/>
            <person name="Zhao K."/>
            <person name="Wu D."/>
        </authorList>
    </citation>
    <scope>NUCLEOTIDE SEQUENCE [LARGE SCALE GENOMIC DNA]</scope>
    <source>
        <strain evidence="4">KNP414</strain>
    </source>
</reference>
<evidence type="ECO:0000259" key="1">
    <source>
        <dbReference type="PROSITE" id="PS50883"/>
    </source>
</evidence>
<dbReference type="AlphaFoldDB" id="F8FNI4"/>
<dbReference type="SUPFAM" id="SSF141868">
    <property type="entry name" value="EAL domain-like"/>
    <property type="match status" value="1"/>
</dbReference>
<name>F8FNI4_PAEMK</name>
<dbReference type="Pfam" id="PF04397">
    <property type="entry name" value="LytTR"/>
    <property type="match status" value="1"/>
</dbReference>
<dbReference type="PROSITE" id="PS50887">
    <property type="entry name" value="GGDEF"/>
    <property type="match status" value="1"/>
</dbReference>
<dbReference type="Pfam" id="PF00990">
    <property type="entry name" value="GGDEF"/>
    <property type="match status" value="1"/>
</dbReference>